<organism evidence="3 4">
    <name type="scientific">Nostocoides vanveenii</name>
    <dbReference type="NCBI Taxonomy" id="330835"/>
    <lineage>
        <taxon>Bacteria</taxon>
        <taxon>Bacillati</taxon>
        <taxon>Actinomycetota</taxon>
        <taxon>Actinomycetes</taxon>
        <taxon>Micrococcales</taxon>
        <taxon>Intrasporangiaceae</taxon>
        <taxon>Nostocoides</taxon>
    </lineage>
</organism>
<accession>A0ABP4XEB5</accession>
<evidence type="ECO:0000313" key="3">
    <source>
        <dbReference type="EMBL" id="GAA1776725.1"/>
    </source>
</evidence>
<comment type="similarity">
    <text evidence="1">Belongs to the SURF1 family.</text>
</comment>
<feature type="transmembrane region" description="Helical" evidence="1">
    <location>
        <begin position="219"/>
        <end position="237"/>
    </location>
</feature>
<name>A0ABP4XEB5_9MICO</name>
<reference evidence="4" key="1">
    <citation type="journal article" date="2019" name="Int. J. Syst. Evol. Microbiol.">
        <title>The Global Catalogue of Microorganisms (GCM) 10K type strain sequencing project: providing services to taxonomists for standard genome sequencing and annotation.</title>
        <authorList>
            <consortium name="The Broad Institute Genomics Platform"/>
            <consortium name="The Broad Institute Genome Sequencing Center for Infectious Disease"/>
            <person name="Wu L."/>
            <person name="Ma J."/>
        </authorList>
    </citation>
    <scope>NUCLEOTIDE SEQUENCE [LARGE SCALE GENOMIC DNA]</scope>
    <source>
        <strain evidence="4">JCM 15591</strain>
    </source>
</reference>
<keyword evidence="1" id="KW-1003">Cell membrane</keyword>
<protein>
    <recommendedName>
        <fullName evidence="1">SURF1-like protein</fullName>
    </recommendedName>
</protein>
<comment type="caution">
    <text evidence="3">The sequence shown here is derived from an EMBL/GenBank/DDBJ whole genome shotgun (WGS) entry which is preliminary data.</text>
</comment>
<feature type="region of interest" description="Disordered" evidence="2">
    <location>
        <begin position="189"/>
        <end position="212"/>
    </location>
</feature>
<proteinExistence type="inferred from homology"/>
<dbReference type="Proteomes" id="UP001501475">
    <property type="component" value="Unassembled WGS sequence"/>
</dbReference>
<dbReference type="CDD" id="cd06662">
    <property type="entry name" value="SURF1"/>
    <property type="match status" value="1"/>
</dbReference>
<dbReference type="RefSeq" id="WP_344069303.1">
    <property type="nucleotide sequence ID" value="NZ_BAAAPN010000106.1"/>
</dbReference>
<comment type="subcellular location">
    <subcellularLocation>
        <location evidence="1">Cell membrane</location>
        <topology evidence="1">Multi-pass membrane protein</topology>
    </subcellularLocation>
</comment>
<evidence type="ECO:0000256" key="1">
    <source>
        <dbReference type="RuleBase" id="RU363076"/>
    </source>
</evidence>
<keyword evidence="4" id="KW-1185">Reference proteome</keyword>
<sequence>MLRTALKPKWLALLALVVLIIVAFTQLGRWQLGVAQDKARAEEMAKARAQPPVALATLLSPHAPFPAAANARLAIVTGTYAEGQLLIPARLLAGRDGYWLLTPMTESATGVVFPVVRGWLPPAAGGSVPAAPAPPTGETTVVASLAPGESPTTESYPAGQLGSVDLARLVNIWPGAIYNAFGFAQREAPANDPQAADRPGALERIPPPRPDTGLKGRNAAYALQWWVFAAFAFFLWIKMVQQDARQRRDLTLLAPPPGGAPTLTQEP</sequence>
<gene>
    <name evidence="3" type="ORF">GCM10009810_37350</name>
</gene>
<keyword evidence="1" id="KW-0472">Membrane</keyword>
<keyword evidence="1" id="KW-1133">Transmembrane helix</keyword>
<evidence type="ECO:0000313" key="4">
    <source>
        <dbReference type="Proteomes" id="UP001501475"/>
    </source>
</evidence>
<dbReference type="PROSITE" id="PS50895">
    <property type="entry name" value="SURF1"/>
    <property type="match status" value="1"/>
</dbReference>
<comment type="caution">
    <text evidence="1">Lacks conserved residue(s) required for the propagation of feature annotation.</text>
</comment>
<keyword evidence="1" id="KW-0812">Transmembrane</keyword>
<dbReference type="InterPro" id="IPR002994">
    <property type="entry name" value="Surf1/Shy1"/>
</dbReference>
<dbReference type="Pfam" id="PF02104">
    <property type="entry name" value="SURF1"/>
    <property type="match status" value="1"/>
</dbReference>
<dbReference type="EMBL" id="BAAAPN010000106">
    <property type="protein sequence ID" value="GAA1776725.1"/>
    <property type="molecule type" value="Genomic_DNA"/>
</dbReference>
<evidence type="ECO:0000256" key="2">
    <source>
        <dbReference type="SAM" id="MobiDB-lite"/>
    </source>
</evidence>